<accession>A0A4S1E0W0</accession>
<evidence type="ECO:0000313" key="1">
    <source>
        <dbReference type="EMBL" id="TGV03955.1"/>
    </source>
</evidence>
<dbReference type="RefSeq" id="WP_135875721.1">
    <property type="nucleotide sequence ID" value="NZ_SRSO01000004.1"/>
</dbReference>
<dbReference type="EMBL" id="SRSO01000004">
    <property type="protein sequence ID" value="TGV03955.1"/>
    <property type="molecule type" value="Genomic_DNA"/>
</dbReference>
<protein>
    <submittedName>
        <fullName evidence="1">Uncharacterized protein</fullName>
    </submittedName>
</protein>
<reference evidence="1 2" key="1">
    <citation type="submission" date="2019-04" db="EMBL/GenBank/DDBJ databases">
        <authorList>
            <person name="Liu A."/>
        </authorList>
    </citation>
    <scope>NUCLEOTIDE SEQUENCE [LARGE SCALE GENOMIC DNA]</scope>
    <source>
        <strain evidence="1 2">RZ03</strain>
    </source>
</reference>
<name>A0A4S1E0W0_9FLAO</name>
<evidence type="ECO:0000313" key="2">
    <source>
        <dbReference type="Proteomes" id="UP000307602"/>
    </source>
</evidence>
<proteinExistence type="predicted"/>
<dbReference type="OrthoDB" id="2791683at2"/>
<sequence length="424" mass="49034">MLKLKNINIEDNGKKVLYDYTTTNKNIQKYFNFENPLYAKYKIDISKVPNSILVIPFISNVLSIAWFAGFDVEVPELDEDFYTAIKLVKTEFEKQYPEYKLKGNLKATNTIKNKIDGANTAMLFSGGVDAYATYIRTFNETPDLVTILGADIEIEDHSQWNSFTDFIENEELLRNNKKEYIETNVRQFYNYQVELLLNDIGWWGKVQHGLSLIGSLAPISYVNAYKDIYIASSYTEKIDIAWGSTPEIDEKISWAGVKVLHDGYELKRQDKVDLITKFSTDTNTNFKLRVCYSELRSAFNCSKCEKCYRTILGLILNGKNPNHYGFNVDENVYSDIFETLNYGGASTGMQYFWKELMEKAKDSNSIFIFKNKALEQNQLDRIRNGEIDNLLENKITKSSNSIGKLKFIIRNKYPKLLKLLKKIK</sequence>
<gene>
    <name evidence="1" type="ORF">EM932_03945</name>
</gene>
<organism evidence="1 2">
    <name type="scientific">Flavivirga rizhaonensis</name>
    <dbReference type="NCBI Taxonomy" id="2559571"/>
    <lineage>
        <taxon>Bacteria</taxon>
        <taxon>Pseudomonadati</taxon>
        <taxon>Bacteroidota</taxon>
        <taxon>Flavobacteriia</taxon>
        <taxon>Flavobacteriales</taxon>
        <taxon>Flavobacteriaceae</taxon>
        <taxon>Flavivirga</taxon>
    </lineage>
</organism>
<dbReference type="Proteomes" id="UP000307602">
    <property type="component" value="Unassembled WGS sequence"/>
</dbReference>
<dbReference type="AlphaFoldDB" id="A0A4S1E0W0"/>
<comment type="caution">
    <text evidence="1">The sequence shown here is derived from an EMBL/GenBank/DDBJ whole genome shotgun (WGS) entry which is preliminary data.</text>
</comment>
<keyword evidence="2" id="KW-1185">Reference proteome</keyword>